<evidence type="ECO:0000259" key="2">
    <source>
        <dbReference type="PROSITE" id="PS50994"/>
    </source>
</evidence>
<accession>A0A8K9V3L6</accession>
<dbReference type="Gene3D" id="3.30.420.10">
    <property type="entry name" value="Ribonuclease H-like superfamily/Ribonuclease H"/>
    <property type="match status" value="1"/>
</dbReference>
<sequence>MEKRGRNKRGQIHLSHQKAHTADLAGAKADFNQLGNREVDELVLMGGIVLSKQERDKLRALHEDWGHLGSRIFMKRLQTEDILYTREEVLDMCAQCATCQEQKVSNLGRVKGQHIKCNTPWKQLALDTMGPMKVATSLGHRYAIVAVCMATGYSIVLTSKSSNALPVLQMLNLLTLALGPFPLLRTDNGTQYKNKRVEDWCVDHGVSHIFSPPYTPQANGCAERTIGKLKTTLGLWKAGKDWGPKLVQACVELNLTPTNTGPSPRELMGLPNISTMVEIGDTE</sequence>
<reference evidence="3" key="3">
    <citation type="submission" date="2025-09" db="UniProtKB">
        <authorList>
            <consortium name="Ensembl"/>
        </authorList>
    </citation>
    <scope>IDENTIFICATION</scope>
</reference>
<dbReference type="Pfam" id="PF00665">
    <property type="entry name" value="rve"/>
    <property type="match status" value="1"/>
</dbReference>
<keyword evidence="1" id="KW-0472">Membrane</keyword>
<evidence type="ECO:0000256" key="1">
    <source>
        <dbReference type="SAM" id="Phobius"/>
    </source>
</evidence>
<dbReference type="PROSITE" id="PS50994">
    <property type="entry name" value="INTEGRASE"/>
    <property type="match status" value="1"/>
</dbReference>
<dbReference type="InterPro" id="IPR050951">
    <property type="entry name" value="Retrovirus_Pol_polyprotein"/>
</dbReference>
<dbReference type="InterPro" id="IPR012337">
    <property type="entry name" value="RNaseH-like_sf"/>
</dbReference>
<feature type="domain" description="Integrase catalytic" evidence="2">
    <location>
        <begin position="116"/>
        <end position="279"/>
    </location>
</feature>
<keyword evidence="1" id="KW-0812">Transmembrane</keyword>
<dbReference type="InterPro" id="IPR036397">
    <property type="entry name" value="RNaseH_sf"/>
</dbReference>
<reference evidence="3" key="2">
    <citation type="submission" date="2025-08" db="UniProtKB">
        <authorList>
            <consortium name="Ensembl"/>
        </authorList>
    </citation>
    <scope>IDENTIFICATION</scope>
</reference>
<feature type="transmembrane region" description="Helical" evidence="1">
    <location>
        <begin position="142"/>
        <end position="159"/>
    </location>
</feature>
<evidence type="ECO:0000313" key="3">
    <source>
        <dbReference type="Ensembl" id="ENSOMYP00000120509.1"/>
    </source>
</evidence>
<dbReference type="GO" id="GO:0003676">
    <property type="term" value="F:nucleic acid binding"/>
    <property type="evidence" value="ECO:0007669"/>
    <property type="project" value="InterPro"/>
</dbReference>
<dbReference type="GO" id="GO:0015074">
    <property type="term" value="P:DNA integration"/>
    <property type="evidence" value="ECO:0007669"/>
    <property type="project" value="InterPro"/>
</dbReference>
<dbReference type="Proteomes" id="UP000694395">
    <property type="component" value="Chromosome 9"/>
</dbReference>
<dbReference type="InterPro" id="IPR001584">
    <property type="entry name" value="Integrase_cat-core"/>
</dbReference>
<proteinExistence type="predicted"/>
<reference evidence="3" key="1">
    <citation type="submission" date="2020-07" db="EMBL/GenBank/DDBJ databases">
        <title>A long reads based de novo assembly of the rainbow trout Arlee double haploid line genome.</title>
        <authorList>
            <person name="Gao G."/>
            <person name="Palti Y."/>
        </authorList>
    </citation>
    <scope>NUCLEOTIDE SEQUENCE [LARGE SCALE GENOMIC DNA]</scope>
</reference>
<protein>
    <recommendedName>
        <fullName evidence="2">Integrase catalytic domain-containing protein</fullName>
    </recommendedName>
</protein>
<name>A0A8K9V3L6_ONCMY</name>
<evidence type="ECO:0000313" key="4">
    <source>
        <dbReference type="Proteomes" id="UP000694395"/>
    </source>
</evidence>
<keyword evidence="1" id="KW-1133">Transmembrane helix</keyword>
<keyword evidence="4" id="KW-1185">Reference proteome</keyword>
<dbReference type="SUPFAM" id="SSF53098">
    <property type="entry name" value="Ribonuclease H-like"/>
    <property type="match status" value="1"/>
</dbReference>
<dbReference type="PANTHER" id="PTHR37984">
    <property type="entry name" value="PROTEIN CBG26694"/>
    <property type="match status" value="1"/>
</dbReference>
<dbReference type="PANTHER" id="PTHR37984:SF5">
    <property type="entry name" value="PROTEIN NYNRIN-LIKE"/>
    <property type="match status" value="1"/>
</dbReference>
<dbReference type="Ensembl" id="ENSOMYT00000156111.1">
    <property type="protein sequence ID" value="ENSOMYP00000120509.1"/>
    <property type="gene ID" value="ENSOMYG00000052004.1"/>
</dbReference>
<organism evidence="3 4">
    <name type="scientific">Oncorhynchus mykiss</name>
    <name type="common">Rainbow trout</name>
    <name type="synonym">Salmo gairdneri</name>
    <dbReference type="NCBI Taxonomy" id="8022"/>
    <lineage>
        <taxon>Eukaryota</taxon>
        <taxon>Metazoa</taxon>
        <taxon>Chordata</taxon>
        <taxon>Craniata</taxon>
        <taxon>Vertebrata</taxon>
        <taxon>Euteleostomi</taxon>
        <taxon>Actinopterygii</taxon>
        <taxon>Neopterygii</taxon>
        <taxon>Teleostei</taxon>
        <taxon>Protacanthopterygii</taxon>
        <taxon>Salmoniformes</taxon>
        <taxon>Salmonidae</taxon>
        <taxon>Salmoninae</taxon>
        <taxon>Oncorhynchus</taxon>
    </lineage>
</organism>
<feature type="transmembrane region" description="Helical" evidence="1">
    <location>
        <begin position="165"/>
        <end position="184"/>
    </location>
</feature>
<dbReference type="AlphaFoldDB" id="A0A8K9V3L6"/>